<feature type="compositionally biased region" description="Basic and acidic residues" evidence="1">
    <location>
        <begin position="159"/>
        <end position="170"/>
    </location>
</feature>
<feature type="domain" description="J" evidence="2">
    <location>
        <begin position="8"/>
        <end position="69"/>
    </location>
</feature>
<dbReference type="InterPro" id="IPR001623">
    <property type="entry name" value="DnaJ_domain"/>
</dbReference>
<dbReference type="InterPro" id="IPR036869">
    <property type="entry name" value="J_dom_sf"/>
</dbReference>
<feature type="region of interest" description="Disordered" evidence="1">
    <location>
        <begin position="269"/>
        <end position="300"/>
    </location>
</feature>
<protein>
    <submittedName>
        <fullName evidence="3">J domain-containing protein</fullName>
    </submittedName>
</protein>
<dbReference type="PANTHER" id="PTHR44240">
    <property type="entry name" value="DNAJ DOMAIN (PROKARYOTIC HEAT SHOCK PROTEIN)-RELATED"/>
    <property type="match status" value="1"/>
</dbReference>
<dbReference type="SUPFAM" id="SSF46565">
    <property type="entry name" value="Chaperone J-domain"/>
    <property type="match status" value="1"/>
</dbReference>
<evidence type="ECO:0000313" key="4">
    <source>
        <dbReference type="Proteomes" id="UP001199642"/>
    </source>
</evidence>
<reference evidence="3 4" key="1">
    <citation type="submission" date="2023-01" db="EMBL/GenBank/DDBJ databases">
        <title>Characterization of estradiol degrading bacteria Microbacterium sp. MZT7 and reveal degrading genes through genome analysis.</title>
        <authorList>
            <person name="Hao P."/>
            <person name="Gao Y."/>
        </authorList>
    </citation>
    <scope>NUCLEOTIDE SEQUENCE [LARGE SCALE GENOMIC DNA]</scope>
    <source>
        <strain evidence="3 4">MZT7</strain>
    </source>
</reference>
<sequence>MSARATPDHYEMLQISRSASDDVIRAAYRSLMKVHHPDRGGDPSVAAAIHEAYATLSDPDLRRRHDAVLHGSGRRARCARHPRRRGDTALGRSRGRRAFRAVLGPSRERTAAPTGAELCRAVSRFRASAGGAYAAAFAERRVCPAAGNIARGRAPGMVADRHRDHDDGARVRGGLARGEPGTSLRHVRHRAPGSVELGRRHDRSRIHRRPRAGVGRDRRPPRAQRSPGPVHHVGGGEPAPAGRGGADDRDGNRCLVRVVHGIHRLVRRALHRGRGDPSPRRPPSMILGHTSASKIDQRRA</sequence>
<dbReference type="EMBL" id="CP082781">
    <property type="protein sequence ID" value="UGS25335.1"/>
    <property type="molecule type" value="Genomic_DNA"/>
</dbReference>
<organism evidence="3 4">
    <name type="scientific">Microbacterium resistens</name>
    <dbReference type="NCBI Taxonomy" id="156977"/>
    <lineage>
        <taxon>Bacteria</taxon>
        <taxon>Bacillati</taxon>
        <taxon>Actinomycetota</taxon>
        <taxon>Actinomycetes</taxon>
        <taxon>Micrococcales</taxon>
        <taxon>Microbacteriaceae</taxon>
        <taxon>Microbacterium</taxon>
    </lineage>
</organism>
<dbReference type="Gene3D" id="1.10.287.110">
    <property type="entry name" value="DnaJ domain"/>
    <property type="match status" value="1"/>
</dbReference>
<keyword evidence="4" id="KW-1185">Reference proteome</keyword>
<dbReference type="SMART" id="SM00271">
    <property type="entry name" value="DnaJ"/>
    <property type="match status" value="1"/>
</dbReference>
<accession>A0ABY3RR31</accession>
<evidence type="ECO:0000256" key="1">
    <source>
        <dbReference type="SAM" id="MobiDB-lite"/>
    </source>
</evidence>
<dbReference type="CDD" id="cd06257">
    <property type="entry name" value="DnaJ"/>
    <property type="match status" value="1"/>
</dbReference>
<dbReference type="InterPro" id="IPR052276">
    <property type="entry name" value="Diphthamide-biosynth_chaperone"/>
</dbReference>
<dbReference type="Pfam" id="PF00226">
    <property type="entry name" value="DnaJ"/>
    <property type="match status" value="1"/>
</dbReference>
<dbReference type="Proteomes" id="UP001199642">
    <property type="component" value="Chromosome"/>
</dbReference>
<gene>
    <name evidence="3" type="ORF">K8F61_11635</name>
</gene>
<evidence type="ECO:0000313" key="3">
    <source>
        <dbReference type="EMBL" id="UGS25335.1"/>
    </source>
</evidence>
<proteinExistence type="predicted"/>
<feature type="compositionally biased region" description="Basic residues" evidence="1">
    <location>
        <begin position="200"/>
        <end position="211"/>
    </location>
</feature>
<name>A0ABY3RR31_9MICO</name>
<dbReference type="PRINTS" id="PR00625">
    <property type="entry name" value="JDOMAIN"/>
</dbReference>
<feature type="region of interest" description="Disordered" evidence="1">
    <location>
        <begin position="154"/>
        <end position="250"/>
    </location>
</feature>
<dbReference type="PANTHER" id="PTHR44240:SF10">
    <property type="entry name" value="J DOMAIN-CONTAINING PROTEIN"/>
    <property type="match status" value="1"/>
</dbReference>
<dbReference type="PROSITE" id="PS50076">
    <property type="entry name" value="DNAJ_2"/>
    <property type="match status" value="1"/>
</dbReference>
<evidence type="ECO:0000259" key="2">
    <source>
        <dbReference type="PROSITE" id="PS50076"/>
    </source>
</evidence>